<evidence type="ECO:0000313" key="1">
    <source>
        <dbReference type="Proteomes" id="UP000887579"/>
    </source>
</evidence>
<accession>A0AC34GPI4</accession>
<organism evidence="1 2">
    <name type="scientific">Panagrolaimus sp. ES5</name>
    <dbReference type="NCBI Taxonomy" id="591445"/>
    <lineage>
        <taxon>Eukaryota</taxon>
        <taxon>Metazoa</taxon>
        <taxon>Ecdysozoa</taxon>
        <taxon>Nematoda</taxon>
        <taxon>Chromadorea</taxon>
        <taxon>Rhabditida</taxon>
        <taxon>Tylenchina</taxon>
        <taxon>Panagrolaimomorpha</taxon>
        <taxon>Panagrolaimoidea</taxon>
        <taxon>Panagrolaimidae</taxon>
        <taxon>Panagrolaimus</taxon>
    </lineage>
</organism>
<sequence length="275" mass="30533">MNSSFVAILFVLFISLPLSYSRVIKPGFTGRYCASGSYNINSGQLSNYDDDHWCGLHEIDYRACVSISYPDNTTRMGCDNDGGVFPTCNHDSDYCYIQGNAYICCCNSDHCNDCSNHPQACVDPFAYLTTTTPTPTTTTNPYVTGCPTGAINWQKNCYFFKNTSSAFLVAEKTCNDLGGHLTSIHDEFANNFIAQYAGLYFEDNTSFWIGGTDTMNQYVWTWTDGSDFSFTQWQRGSPNNSGGNCIALSLTDGTWSTADCFKHQPFVCTLKQSIN</sequence>
<proteinExistence type="predicted"/>
<reference evidence="2" key="1">
    <citation type="submission" date="2022-11" db="UniProtKB">
        <authorList>
            <consortium name="WormBaseParasite"/>
        </authorList>
    </citation>
    <scope>IDENTIFICATION</scope>
</reference>
<dbReference type="Proteomes" id="UP000887579">
    <property type="component" value="Unplaced"/>
</dbReference>
<evidence type="ECO:0000313" key="2">
    <source>
        <dbReference type="WBParaSite" id="ES5_v2.g6158.t1"/>
    </source>
</evidence>
<protein>
    <submittedName>
        <fullName evidence="2">C-type lectin domain-containing protein</fullName>
    </submittedName>
</protein>
<name>A0AC34GPI4_9BILA</name>
<dbReference type="WBParaSite" id="ES5_v2.g6158.t1">
    <property type="protein sequence ID" value="ES5_v2.g6158.t1"/>
    <property type="gene ID" value="ES5_v2.g6158"/>
</dbReference>